<accession>A0A261FMD2</accession>
<keyword evidence="2" id="KW-1185">Reference proteome</keyword>
<protein>
    <recommendedName>
        <fullName evidence="3">Tmp1</fullName>
    </recommendedName>
</protein>
<dbReference type="InterPro" id="IPR025503">
    <property type="entry name" value="DUF4391"/>
</dbReference>
<dbReference type="Pfam" id="PF14335">
    <property type="entry name" value="DUF4391"/>
    <property type="match status" value="1"/>
</dbReference>
<sequence>MTAAACGTVSALTLGLPASTAIPAAKGTLPKQMFMAKGPVSAKLKQRYANEVESITMLSLMRAANTGLADGKRFREILVIGLRVSGTDVPVEVVDHIASQRASGIVFAVVREVEREGARHEECALAVRRNVPVRPGHTPVTKVYAGDWKPAGEAQLELAGSTLDEVWDMLCAQAILDSADGSDLDARIARREQLTTLKAQADKLERTIHGPKIRPSATRSTPNCTRFANSWKPWNPNHQAKPSSCWFSMRTA</sequence>
<dbReference type="AlphaFoldDB" id="A0A261FMD2"/>
<dbReference type="Proteomes" id="UP000216352">
    <property type="component" value="Unassembled WGS sequence"/>
</dbReference>
<reference evidence="1 2" key="1">
    <citation type="journal article" date="2017" name="BMC Genomics">
        <title>Comparative genomic and phylogenomic analyses of the Bifidobacteriaceae family.</title>
        <authorList>
            <person name="Lugli G.A."/>
            <person name="Milani C."/>
            <person name="Turroni F."/>
            <person name="Duranti S."/>
            <person name="Mancabelli L."/>
            <person name="Mangifesta M."/>
            <person name="Ferrario C."/>
            <person name="Modesto M."/>
            <person name="Mattarelli P."/>
            <person name="Jiri K."/>
            <person name="van Sinderen D."/>
            <person name="Ventura M."/>
        </authorList>
    </citation>
    <scope>NUCLEOTIDE SEQUENCE [LARGE SCALE GENOMIC DNA]</scope>
    <source>
        <strain evidence="1 2">DSM 28807</strain>
    </source>
</reference>
<evidence type="ECO:0000313" key="1">
    <source>
        <dbReference type="EMBL" id="OZG60258.1"/>
    </source>
</evidence>
<evidence type="ECO:0000313" key="2">
    <source>
        <dbReference type="Proteomes" id="UP000216352"/>
    </source>
</evidence>
<comment type="caution">
    <text evidence="1">The sequence shown here is derived from an EMBL/GenBank/DDBJ whole genome shotgun (WGS) entry which is preliminary data.</text>
</comment>
<dbReference type="EMBL" id="MWWX01000017">
    <property type="protein sequence ID" value="OZG60258.1"/>
    <property type="molecule type" value="Genomic_DNA"/>
</dbReference>
<organism evidence="1 2">
    <name type="scientific">Bifidobacterium lemurum</name>
    <dbReference type="NCBI Taxonomy" id="1603886"/>
    <lineage>
        <taxon>Bacteria</taxon>
        <taxon>Bacillati</taxon>
        <taxon>Actinomycetota</taxon>
        <taxon>Actinomycetes</taxon>
        <taxon>Bifidobacteriales</taxon>
        <taxon>Bifidobacteriaceae</taxon>
        <taxon>Bifidobacterium</taxon>
    </lineage>
</organism>
<name>A0A261FMD2_9BIFI</name>
<proteinExistence type="predicted"/>
<gene>
    <name evidence="1" type="ORF">BLEM_1947</name>
</gene>
<evidence type="ECO:0008006" key="3">
    <source>
        <dbReference type="Google" id="ProtNLM"/>
    </source>
</evidence>